<evidence type="ECO:0000313" key="1">
    <source>
        <dbReference type="EMBL" id="KAH9695388.1"/>
    </source>
</evidence>
<keyword evidence="2" id="KW-1185">Reference proteome</keyword>
<organism evidence="1 2">
    <name type="scientific">Citrus sinensis</name>
    <name type="common">Sweet orange</name>
    <name type="synonym">Citrus aurantium var. sinensis</name>
    <dbReference type="NCBI Taxonomy" id="2711"/>
    <lineage>
        <taxon>Eukaryota</taxon>
        <taxon>Viridiplantae</taxon>
        <taxon>Streptophyta</taxon>
        <taxon>Embryophyta</taxon>
        <taxon>Tracheophyta</taxon>
        <taxon>Spermatophyta</taxon>
        <taxon>Magnoliopsida</taxon>
        <taxon>eudicotyledons</taxon>
        <taxon>Gunneridae</taxon>
        <taxon>Pentapetalae</taxon>
        <taxon>rosids</taxon>
        <taxon>malvids</taxon>
        <taxon>Sapindales</taxon>
        <taxon>Rutaceae</taxon>
        <taxon>Aurantioideae</taxon>
        <taxon>Citrus</taxon>
    </lineage>
</organism>
<name>A0ACB8IEJ4_CITSI</name>
<sequence length="210" mass="23768">MGKLISRLAKRFFPQCRIKLLMVGLDASGKTTILYKMKLGEIVTTTPTIGFNVEAVEYKNISFCVWDVGGQNKIRALWRHYFRDTLGLTFVVDSSDRERISEARNELHQILSDNELSNAALLVFANKQDLPKVMPAAEVADKLELYSLGQRRWSIQSCSAISGQGLYEANRVLKPAIYLMKNNAVIINRRRIDAEMAFAKRCGVDLYQAC</sequence>
<accession>A0ACB8IEJ4</accession>
<reference evidence="2" key="1">
    <citation type="journal article" date="2023" name="Hortic. Res.">
        <title>A chromosome-level phased genome enabling allele-level studies in sweet orange: a case study on citrus Huanglongbing tolerance.</title>
        <authorList>
            <person name="Wu B."/>
            <person name="Yu Q."/>
            <person name="Deng Z."/>
            <person name="Duan Y."/>
            <person name="Luo F."/>
            <person name="Gmitter F. Jr."/>
        </authorList>
    </citation>
    <scope>NUCLEOTIDE SEQUENCE [LARGE SCALE GENOMIC DNA]</scope>
    <source>
        <strain evidence="2">cv. Valencia</strain>
    </source>
</reference>
<evidence type="ECO:0000313" key="2">
    <source>
        <dbReference type="Proteomes" id="UP000829398"/>
    </source>
</evidence>
<protein>
    <submittedName>
        <fullName evidence="1">Centromeric histone H3</fullName>
    </submittedName>
</protein>
<comment type="caution">
    <text evidence="1">The sequence shown here is derived from an EMBL/GenBank/DDBJ whole genome shotgun (WGS) entry which is preliminary data.</text>
</comment>
<dbReference type="EMBL" id="CM039177">
    <property type="protein sequence ID" value="KAH9695388.1"/>
    <property type="molecule type" value="Genomic_DNA"/>
</dbReference>
<proteinExistence type="predicted"/>
<gene>
    <name evidence="1" type="ORF">KPL71_022750</name>
</gene>
<dbReference type="Proteomes" id="UP000829398">
    <property type="component" value="Chromosome 8"/>
</dbReference>